<dbReference type="AlphaFoldDB" id="A0AAV4HB46"/>
<proteinExistence type="predicted"/>
<evidence type="ECO:0000313" key="1">
    <source>
        <dbReference type="EMBL" id="GFR94991.1"/>
    </source>
</evidence>
<organism evidence="1 2">
    <name type="scientific">Elysia marginata</name>
    <dbReference type="NCBI Taxonomy" id="1093978"/>
    <lineage>
        <taxon>Eukaryota</taxon>
        <taxon>Metazoa</taxon>
        <taxon>Spiralia</taxon>
        <taxon>Lophotrochozoa</taxon>
        <taxon>Mollusca</taxon>
        <taxon>Gastropoda</taxon>
        <taxon>Heterobranchia</taxon>
        <taxon>Euthyneura</taxon>
        <taxon>Panpulmonata</taxon>
        <taxon>Sacoglossa</taxon>
        <taxon>Placobranchoidea</taxon>
        <taxon>Plakobranchidae</taxon>
        <taxon>Elysia</taxon>
    </lineage>
</organism>
<sequence length="126" mass="14427">MHRAASIDGDNRAVVRKQNNNRKIDLPLRHLFIFSCHRVEFIPFRPVEISRFYRGFTNRFVEGGFFMTLDRYHLFLSLSLLGLSSNSSISGSSCHDRLRLAGQLEVFAGSLSPSPMAWLLPATVWR</sequence>
<dbReference type="EMBL" id="BMAT01001897">
    <property type="protein sequence ID" value="GFR94991.1"/>
    <property type="molecule type" value="Genomic_DNA"/>
</dbReference>
<dbReference type="Proteomes" id="UP000762676">
    <property type="component" value="Unassembled WGS sequence"/>
</dbReference>
<accession>A0AAV4HB46</accession>
<reference evidence="1 2" key="1">
    <citation type="journal article" date="2021" name="Elife">
        <title>Chloroplast acquisition without the gene transfer in kleptoplastic sea slugs, Plakobranchus ocellatus.</title>
        <authorList>
            <person name="Maeda T."/>
            <person name="Takahashi S."/>
            <person name="Yoshida T."/>
            <person name="Shimamura S."/>
            <person name="Takaki Y."/>
            <person name="Nagai Y."/>
            <person name="Toyoda A."/>
            <person name="Suzuki Y."/>
            <person name="Arimoto A."/>
            <person name="Ishii H."/>
            <person name="Satoh N."/>
            <person name="Nishiyama T."/>
            <person name="Hasebe M."/>
            <person name="Maruyama T."/>
            <person name="Minagawa J."/>
            <person name="Obokata J."/>
            <person name="Shigenobu S."/>
        </authorList>
    </citation>
    <scope>NUCLEOTIDE SEQUENCE [LARGE SCALE GENOMIC DNA]</scope>
</reference>
<comment type="caution">
    <text evidence="1">The sequence shown here is derived from an EMBL/GenBank/DDBJ whole genome shotgun (WGS) entry which is preliminary data.</text>
</comment>
<gene>
    <name evidence="1" type="ORF">ElyMa_000933000</name>
</gene>
<keyword evidence="2" id="KW-1185">Reference proteome</keyword>
<evidence type="ECO:0000313" key="2">
    <source>
        <dbReference type="Proteomes" id="UP000762676"/>
    </source>
</evidence>
<protein>
    <submittedName>
        <fullName evidence="1">Uncharacterized protein</fullName>
    </submittedName>
</protein>
<name>A0AAV4HB46_9GAST</name>